<accession>A0A5C6N1L9</accession>
<organism evidence="1 2">
    <name type="scientific">Takifugu flavidus</name>
    <name type="common">sansaifugu</name>
    <dbReference type="NCBI Taxonomy" id="433684"/>
    <lineage>
        <taxon>Eukaryota</taxon>
        <taxon>Metazoa</taxon>
        <taxon>Chordata</taxon>
        <taxon>Craniata</taxon>
        <taxon>Vertebrata</taxon>
        <taxon>Euteleostomi</taxon>
        <taxon>Actinopterygii</taxon>
        <taxon>Neopterygii</taxon>
        <taxon>Teleostei</taxon>
        <taxon>Neoteleostei</taxon>
        <taxon>Acanthomorphata</taxon>
        <taxon>Eupercaria</taxon>
        <taxon>Tetraodontiformes</taxon>
        <taxon>Tetradontoidea</taxon>
        <taxon>Tetraodontidae</taxon>
        <taxon>Takifugu</taxon>
    </lineage>
</organism>
<dbReference type="AlphaFoldDB" id="A0A5C6N1L9"/>
<evidence type="ECO:0000313" key="2">
    <source>
        <dbReference type="Proteomes" id="UP000324091"/>
    </source>
</evidence>
<dbReference type="EMBL" id="RHFK02000018">
    <property type="protein sequence ID" value="TWW60985.1"/>
    <property type="molecule type" value="Genomic_DNA"/>
</dbReference>
<dbReference type="Proteomes" id="UP000324091">
    <property type="component" value="Chromosome 5"/>
</dbReference>
<gene>
    <name evidence="1" type="ORF">D4764_05G0010750</name>
</gene>
<evidence type="ECO:0000313" key="1">
    <source>
        <dbReference type="EMBL" id="TWW60985.1"/>
    </source>
</evidence>
<name>A0A5C6N1L9_9TELE</name>
<proteinExistence type="predicted"/>
<sequence length="94" mass="10334">MLFGSAKKLTAGWRRWVALPQREPFTDVAPPNSRHGLPRVLDPLLLWLRPVFGTLSCSLSRSLSLSPPFARGTVLRATAGTQPLVEGVFLTPRV</sequence>
<reference evidence="1 2" key="1">
    <citation type="submission" date="2019-04" db="EMBL/GenBank/DDBJ databases">
        <title>Chromosome genome assembly for Takifugu flavidus.</title>
        <authorList>
            <person name="Xiao S."/>
        </authorList>
    </citation>
    <scope>NUCLEOTIDE SEQUENCE [LARGE SCALE GENOMIC DNA]</scope>
    <source>
        <strain evidence="1">HTHZ2018</strain>
        <tissue evidence="1">Muscle</tissue>
    </source>
</reference>
<comment type="caution">
    <text evidence="1">The sequence shown here is derived from an EMBL/GenBank/DDBJ whole genome shotgun (WGS) entry which is preliminary data.</text>
</comment>
<protein>
    <submittedName>
        <fullName evidence="1">Uncharacterized protein</fullName>
    </submittedName>
</protein>
<keyword evidence="2" id="KW-1185">Reference proteome</keyword>